<dbReference type="InterPro" id="IPR039753">
    <property type="entry name" value="RG7MT1"/>
</dbReference>
<dbReference type="Gene3D" id="3.40.50.150">
    <property type="entry name" value="Vaccinia Virus protein VP39"/>
    <property type="match status" value="1"/>
</dbReference>
<accession>A0A6J1SZD4</accession>
<protein>
    <recommendedName>
        <fullName evidence="10">mRNA cap guanine-N(7) methyltransferase</fullName>
        <ecNumber evidence="10">2.1.1.56</ecNumber>
    </recommendedName>
    <alternativeName>
        <fullName evidence="10">mRNA (guanine-N(7))-methyltransferase</fullName>
    </alternativeName>
    <alternativeName>
        <fullName evidence="10">mRNA cap methyltransferase</fullName>
    </alternativeName>
</protein>
<dbReference type="CTD" id="8731"/>
<dbReference type="OrthoDB" id="10248867at2759"/>
<reference evidence="15" key="1">
    <citation type="submission" date="2025-08" db="UniProtKB">
        <authorList>
            <consortium name="RefSeq"/>
        </authorList>
    </citation>
    <scope>IDENTIFICATION</scope>
    <source>
        <tissue evidence="15">Whole organism</tissue>
    </source>
</reference>
<evidence type="ECO:0000256" key="4">
    <source>
        <dbReference type="ARBA" id="ARBA00022679"/>
    </source>
</evidence>
<dbReference type="PIRSF" id="PIRSF028762">
    <property type="entry name" value="ABD1"/>
    <property type="match status" value="1"/>
</dbReference>
<dbReference type="GO" id="GO:0005634">
    <property type="term" value="C:nucleus"/>
    <property type="evidence" value="ECO:0007669"/>
    <property type="project" value="UniProtKB-SubCell"/>
</dbReference>
<keyword evidence="3 10" id="KW-0507">mRNA processing</keyword>
<evidence type="ECO:0000256" key="6">
    <source>
        <dbReference type="ARBA" id="ARBA00022884"/>
    </source>
</evidence>
<dbReference type="CDD" id="cd02440">
    <property type="entry name" value="AdoMet_MTases"/>
    <property type="match status" value="1"/>
</dbReference>
<keyword evidence="6 10" id="KW-0694">RNA-binding</keyword>
<dbReference type="PANTHER" id="PTHR12189:SF2">
    <property type="entry name" value="MRNA CAP GUANINE-N7 METHYLTRANSFERASE"/>
    <property type="match status" value="1"/>
</dbReference>
<dbReference type="KEGG" id="foc:113211883"/>
<dbReference type="EC" id="2.1.1.56" evidence="10"/>
<dbReference type="InterPro" id="IPR004971">
    <property type="entry name" value="mRNA_G-N7_MeTrfase_dom"/>
</dbReference>
<keyword evidence="4 10" id="KW-0808">Transferase</keyword>
<organism evidence="14 15">
    <name type="scientific">Frankliniella occidentalis</name>
    <name type="common">Western flower thrips</name>
    <name type="synonym">Euthrips occidentalis</name>
    <dbReference type="NCBI Taxonomy" id="133901"/>
    <lineage>
        <taxon>Eukaryota</taxon>
        <taxon>Metazoa</taxon>
        <taxon>Ecdysozoa</taxon>
        <taxon>Arthropoda</taxon>
        <taxon>Hexapoda</taxon>
        <taxon>Insecta</taxon>
        <taxon>Pterygota</taxon>
        <taxon>Neoptera</taxon>
        <taxon>Paraneoptera</taxon>
        <taxon>Thysanoptera</taxon>
        <taxon>Terebrantia</taxon>
        <taxon>Thripoidea</taxon>
        <taxon>Thripidae</taxon>
        <taxon>Frankliniella</taxon>
    </lineage>
</organism>
<dbReference type="InterPro" id="IPR016899">
    <property type="entry name" value="mRNA_G-N7_MeTrfase_euk"/>
</dbReference>
<dbReference type="GeneID" id="113211883"/>
<evidence type="ECO:0000256" key="5">
    <source>
        <dbReference type="ARBA" id="ARBA00022691"/>
    </source>
</evidence>
<dbReference type="SUPFAM" id="SSF53335">
    <property type="entry name" value="S-adenosyl-L-methionine-dependent methyltransferases"/>
    <property type="match status" value="1"/>
</dbReference>
<feature type="site" description="mRNA cap binding" evidence="11">
    <location>
        <position position="523"/>
    </location>
</feature>
<dbReference type="GO" id="GO:0003723">
    <property type="term" value="F:RNA binding"/>
    <property type="evidence" value="ECO:0007669"/>
    <property type="project" value="UniProtKB-KW"/>
</dbReference>
<keyword evidence="7 10" id="KW-0506">mRNA capping</keyword>
<comment type="catalytic activity">
    <reaction evidence="9">
        <text>a 5'-end (5'-triphosphoguanosine)-ribonucleoside in mRNA + S-adenosyl-L-methionine = a 5'-end (N(7)-methyl 5'-triphosphoguanosine)-ribonucleoside in mRNA + S-adenosyl-L-homocysteine</text>
        <dbReference type="Rhea" id="RHEA:67008"/>
        <dbReference type="Rhea" id="RHEA-COMP:17166"/>
        <dbReference type="Rhea" id="RHEA-COMP:17167"/>
        <dbReference type="ChEBI" id="CHEBI:57856"/>
        <dbReference type="ChEBI" id="CHEBI:59789"/>
        <dbReference type="ChEBI" id="CHEBI:156461"/>
        <dbReference type="ChEBI" id="CHEBI:167617"/>
        <dbReference type="EC" id="2.1.1.56"/>
    </reaction>
</comment>
<comment type="subcellular location">
    <subcellularLocation>
        <location evidence="1 10">Nucleus</location>
    </subcellularLocation>
</comment>
<evidence type="ECO:0000256" key="2">
    <source>
        <dbReference type="ARBA" id="ARBA00022603"/>
    </source>
</evidence>
<keyword evidence="14" id="KW-1185">Reference proteome</keyword>
<feature type="site" description="mRNA cap binding" evidence="11">
    <location>
        <position position="343"/>
    </location>
</feature>
<feature type="compositionally biased region" description="Basic and acidic residues" evidence="12">
    <location>
        <begin position="126"/>
        <end position="172"/>
    </location>
</feature>
<evidence type="ECO:0000313" key="14">
    <source>
        <dbReference type="Proteomes" id="UP000504606"/>
    </source>
</evidence>
<feature type="site" description="mRNA cap binding" evidence="11">
    <location>
        <position position="429"/>
    </location>
</feature>
<evidence type="ECO:0000256" key="11">
    <source>
        <dbReference type="PIRSR" id="PIRSR028762-2"/>
    </source>
</evidence>
<dbReference type="GO" id="GO:0004482">
    <property type="term" value="F:mRNA 5'-cap (guanine-N7-)-methyltransferase activity"/>
    <property type="evidence" value="ECO:0007669"/>
    <property type="project" value="UniProtKB-EC"/>
</dbReference>
<feature type="site" description="mRNA cap binding" evidence="11">
    <location>
        <position position="259"/>
    </location>
</feature>
<feature type="region of interest" description="Disordered" evidence="12">
    <location>
        <begin position="65"/>
        <end position="172"/>
    </location>
</feature>
<evidence type="ECO:0000256" key="8">
    <source>
        <dbReference type="ARBA" id="ARBA00023242"/>
    </source>
</evidence>
<evidence type="ECO:0000259" key="13">
    <source>
        <dbReference type="PROSITE" id="PS51562"/>
    </source>
</evidence>
<dbReference type="PANTHER" id="PTHR12189">
    <property type="entry name" value="MRNA GUANINE-7- METHYLTRANSFERASE"/>
    <property type="match status" value="1"/>
</dbReference>
<dbReference type="RefSeq" id="XP_026286187.1">
    <property type="nucleotide sequence ID" value="XM_026430402.2"/>
</dbReference>
<name>A0A6J1SZD4_FRAOC</name>
<dbReference type="PROSITE" id="PS51562">
    <property type="entry name" value="RNA_CAP0_MT"/>
    <property type="match status" value="1"/>
</dbReference>
<feature type="site" description="mRNA cap binding" evidence="11">
    <location>
        <position position="265"/>
    </location>
</feature>
<evidence type="ECO:0000313" key="15">
    <source>
        <dbReference type="RefSeq" id="XP_026286187.1"/>
    </source>
</evidence>
<keyword evidence="8 10" id="KW-0539">Nucleus</keyword>
<evidence type="ECO:0000256" key="1">
    <source>
        <dbReference type="ARBA" id="ARBA00004123"/>
    </source>
</evidence>
<sequence length="533" mass="60828">MRTVAVIATTAGLTLLLILDLIRRNRRNLFTKDTWPLSHQPVEDTSMAKRSRDFVVDEERARLAVNSILPHDEDSEDYQTHKKQRKESDEESPDHNPRFGSDVPEDDQYHRIKQESDEEASNLKNYESDIPKDGQHVTKQNLHEDVSSDSRQYEKPKFYQDSEAESDLKGKNVKNEISAEASTSNSTPPSKETLCDVVAAHYNNVPESGLDERSRSRILHLRNFNNWIKSMLIDEFVQKVRETKPRGSSLKVLDMGCGKGGDLFKWRQGKITHLVCTDIAATSVEQCKERYNDVKQRAQRERNFAPIFSAEFIVANCTKERLRERYSDVTMQLDLVSCQFAFHYCFESLPQAECMMRNAAECLRPGGYFFGTCPNANAIVSRARKAGGRQFGNDVYSVEFETPLDEEQPPPIFGAKYNFHMEGVVDCPEFLVHFPTFIRLASRFGLDFVVCEPFQSFFDRMKENGRGLLGKMQALETYPPFPDQTLMGPLSQYEHAEAALKKNPTSQKMGTLSAAEWEAATLYLIFVFKKAAS</sequence>
<evidence type="ECO:0000256" key="7">
    <source>
        <dbReference type="ARBA" id="ARBA00023042"/>
    </source>
</evidence>
<evidence type="ECO:0000256" key="10">
    <source>
        <dbReference type="PIRNR" id="PIRNR028762"/>
    </source>
</evidence>
<keyword evidence="5 10" id="KW-0949">S-adenosyl-L-methionine</keyword>
<gene>
    <name evidence="15" type="primary">LOC113211883</name>
</gene>
<evidence type="ECO:0000256" key="9">
    <source>
        <dbReference type="ARBA" id="ARBA00044712"/>
    </source>
</evidence>
<feature type="binding site" evidence="11">
    <location>
        <begin position="225"/>
        <end position="226"/>
    </location>
    <ligand>
        <name>mRNA</name>
        <dbReference type="ChEBI" id="CHEBI:33699"/>
    </ligand>
</feature>
<evidence type="ECO:0000256" key="12">
    <source>
        <dbReference type="SAM" id="MobiDB-lite"/>
    </source>
</evidence>
<dbReference type="Pfam" id="PF03291">
    <property type="entry name" value="mRNA_G-N7_MeTrfase"/>
    <property type="match status" value="1"/>
</dbReference>
<feature type="domain" description="MRNA cap 0 methyltransferase" evidence="13">
    <location>
        <begin position="216"/>
        <end position="531"/>
    </location>
</feature>
<dbReference type="AlphaFoldDB" id="A0A6J1SZD4"/>
<evidence type="ECO:0000256" key="3">
    <source>
        <dbReference type="ARBA" id="ARBA00022664"/>
    </source>
</evidence>
<keyword evidence="2 10" id="KW-0489">Methyltransferase</keyword>
<feature type="site" description="mRNA cap binding" evidence="11">
    <location>
        <position position="290"/>
    </location>
</feature>
<dbReference type="Proteomes" id="UP000504606">
    <property type="component" value="Unplaced"/>
</dbReference>
<comment type="similarity">
    <text evidence="10">Belongs to the class I-like SAM-binding methyltransferase superfamily. mRNA cap 0 methyltransferase family.</text>
</comment>
<proteinExistence type="inferred from homology"/>
<dbReference type="InterPro" id="IPR029063">
    <property type="entry name" value="SAM-dependent_MTases_sf"/>
</dbReference>